<gene>
    <name evidence="4" type="ORF">RSPPHO_02056</name>
</gene>
<feature type="transmembrane region" description="Helical" evidence="2">
    <location>
        <begin position="25"/>
        <end position="44"/>
    </location>
</feature>
<dbReference type="PATRIC" id="fig|1150469.3.peg.2317"/>
<feature type="region of interest" description="Disordered" evidence="1">
    <location>
        <begin position="1"/>
        <end position="22"/>
    </location>
</feature>
<evidence type="ECO:0000256" key="1">
    <source>
        <dbReference type="SAM" id="MobiDB-lite"/>
    </source>
</evidence>
<dbReference type="Proteomes" id="UP000033220">
    <property type="component" value="Chromosome DSM 122"/>
</dbReference>
<proteinExistence type="predicted"/>
<feature type="domain" description="PepSY" evidence="3">
    <location>
        <begin position="33"/>
        <end position="112"/>
    </location>
</feature>
<protein>
    <recommendedName>
        <fullName evidence="3">PepSY domain-containing protein</fullName>
    </recommendedName>
</protein>
<dbReference type="KEGG" id="rpm:RSPPHO_02056"/>
<dbReference type="eggNOG" id="COG5591">
    <property type="taxonomic scope" value="Bacteria"/>
</dbReference>
<keyword evidence="5" id="KW-1185">Reference proteome</keyword>
<dbReference type="AlphaFoldDB" id="H6SL17"/>
<keyword evidence="2" id="KW-1133">Transmembrane helix</keyword>
<organism evidence="4 5">
    <name type="scientific">Pararhodospirillum photometricum DSM 122</name>
    <dbReference type="NCBI Taxonomy" id="1150469"/>
    <lineage>
        <taxon>Bacteria</taxon>
        <taxon>Pseudomonadati</taxon>
        <taxon>Pseudomonadota</taxon>
        <taxon>Alphaproteobacteria</taxon>
        <taxon>Rhodospirillales</taxon>
        <taxon>Rhodospirillaceae</taxon>
        <taxon>Pararhodospirillum</taxon>
    </lineage>
</organism>
<evidence type="ECO:0000313" key="5">
    <source>
        <dbReference type="Proteomes" id="UP000033220"/>
    </source>
</evidence>
<dbReference type="Pfam" id="PF13670">
    <property type="entry name" value="PepSY_2"/>
    <property type="match status" value="1"/>
</dbReference>
<dbReference type="InterPro" id="IPR025711">
    <property type="entry name" value="PepSY"/>
</dbReference>
<name>H6SL17_PARPM</name>
<sequence length="116" mass="12387">MEQSGRSDADRHGESDVETDKESDLMIRFMTTAVVTLSALAFASPGFAADLCKKTDGPTKSEAEIRTLLEGKGYKVTEIGTEDGCVEAKGTNKGGKKVEVYVDPVSGEVVKVKEVN</sequence>
<reference evidence="4 5" key="1">
    <citation type="submission" date="2012-02" db="EMBL/GenBank/DDBJ databases">
        <title>Shotgun genome sequence of Phaeospirillum photometricum DSM 122.</title>
        <authorList>
            <person name="Duquesne K."/>
            <person name="Sturgis J."/>
        </authorList>
    </citation>
    <scope>NUCLEOTIDE SEQUENCE [LARGE SCALE GENOMIC DNA]</scope>
    <source>
        <strain evidence="5">DSM122</strain>
    </source>
</reference>
<keyword evidence="2" id="KW-0812">Transmembrane</keyword>
<evidence type="ECO:0000256" key="2">
    <source>
        <dbReference type="SAM" id="Phobius"/>
    </source>
</evidence>
<evidence type="ECO:0000259" key="3">
    <source>
        <dbReference type="Pfam" id="PF13670"/>
    </source>
</evidence>
<evidence type="ECO:0000313" key="4">
    <source>
        <dbReference type="EMBL" id="CCG08682.1"/>
    </source>
</evidence>
<keyword evidence="2" id="KW-0472">Membrane</keyword>
<dbReference type="HOGENOM" id="CLU_147864_4_1_5"/>
<accession>H6SL17</accession>
<dbReference type="EMBL" id="HE663493">
    <property type="protein sequence ID" value="CCG08682.1"/>
    <property type="molecule type" value="Genomic_DNA"/>
</dbReference>